<comment type="caution">
    <text evidence="4">The sequence shown here is derived from an EMBL/GenBank/DDBJ whole genome shotgun (WGS) entry which is preliminary data.</text>
</comment>
<sequence length="284" mass="28547">MTRAYGGQGRPAPRVLVIAGADSSGGAGVARDLETLSAFGVRACLAVTAVTAQTHREVTEISAVAPALVAEQMRTAFAADAVHAVKIGMLATSGTVAAVADALDAWPDVPVVLDPVIASSSGRLLLSEDGLATLLQRLLPRATLVTPNLPELGLLAAGLAAAPDASRSAPKGAPAARENAAGLQGVSAAIASPAARLLAHGAAALLVKGGHDEGDEAIDCLLRTGQPAQRFASARLPVSLRGTGCMLASAIAAGLARSEDLTDAVSQGKAYLTRRFEVAENLCV</sequence>
<dbReference type="InterPro" id="IPR013749">
    <property type="entry name" value="PM/HMP-P_kinase-1"/>
</dbReference>
<keyword evidence="5" id="KW-1185">Reference proteome</keyword>
<accession>A0A1Q9ARK1</accession>
<feature type="domain" description="Pyridoxamine kinase/Phosphomethylpyrimidine kinase" evidence="3">
    <location>
        <begin position="22"/>
        <end position="157"/>
    </location>
</feature>
<name>A0A1Q9ARK1_9HYPH</name>
<dbReference type="Proteomes" id="UP000186364">
    <property type="component" value="Unassembled WGS sequence"/>
</dbReference>
<organism evidence="4 5">
    <name type="scientific">Xaviernesmea oryzae</name>
    <dbReference type="NCBI Taxonomy" id="464029"/>
    <lineage>
        <taxon>Bacteria</taxon>
        <taxon>Pseudomonadati</taxon>
        <taxon>Pseudomonadota</taxon>
        <taxon>Alphaproteobacteria</taxon>
        <taxon>Hyphomicrobiales</taxon>
        <taxon>Rhizobiaceae</taxon>
        <taxon>Rhizobium/Agrobacterium group</taxon>
        <taxon>Xaviernesmea</taxon>
    </lineage>
</organism>
<dbReference type="InterPro" id="IPR004399">
    <property type="entry name" value="HMP/HMP-P_kinase_dom"/>
</dbReference>
<evidence type="ECO:0000313" key="5">
    <source>
        <dbReference type="Proteomes" id="UP000186364"/>
    </source>
</evidence>
<dbReference type="CDD" id="cd01169">
    <property type="entry name" value="HMPP_kinase"/>
    <property type="match status" value="1"/>
</dbReference>
<dbReference type="SUPFAM" id="SSF53613">
    <property type="entry name" value="Ribokinase-like"/>
    <property type="match status" value="1"/>
</dbReference>
<dbReference type="EC" id="2.7.1.49" evidence="2"/>
<protein>
    <recommendedName>
        <fullName evidence="2">hydroxymethylpyrimidine kinase</fullName>
        <ecNumber evidence="2">2.7.1.49</ecNumber>
    </recommendedName>
</protein>
<evidence type="ECO:0000313" key="4">
    <source>
        <dbReference type="EMBL" id="OLP58009.1"/>
    </source>
</evidence>
<dbReference type="GO" id="GO:0009229">
    <property type="term" value="P:thiamine diphosphate biosynthetic process"/>
    <property type="evidence" value="ECO:0007669"/>
    <property type="project" value="UniProtKB-UniPathway"/>
</dbReference>
<dbReference type="UniPathway" id="UPA00060">
    <property type="reaction ID" value="UER00138"/>
</dbReference>
<reference evidence="4 5" key="1">
    <citation type="submission" date="2016-09" db="EMBL/GenBank/DDBJ databases">
        <title>Rhizobium sp. nov., a novel species isolated from the rice rhizosphere.</title>
        <authorList>
            <person name="Zhao J."/>
            <person name="Zhang X."/>
        </authorList>
    </citation>
    <scope>NUCLEOTIDE SEQUENCE [LARGE SCALE GENOMIC DNA]</scope>
    <source>
        <strain evidence="4 5">1.7048</strain>
    </source>
</reference>
<dbReference type="GO" id="GO:0005829">
    <property type="term" value="C:cytosol"/>
    <property type="evidence" value="ECO:0007669"/>
    <property type="project" value="TreeGrafter"/>
</dbReference>
<dbReference type="AlphaFoldDB" id="A0A1Q9ARK1"/>
<evidence type="ECO:0000259" key="3">
    <source>
        <dbReference type="Pfam" id="PF08543"/>
    </source>
</evidence>
<dbReference type="GO" id="GO:0008972">
    <property type="term" value="F:phosphomethylpyrimidine kinase activity"/>
    <property type="evidence" value="ECO:0007669"/>
    <property type="project" value="InterPro"/>
</dbReference>
<dbReference type="InterPro" id="IPR029056">
    <property type="entry name" value="Ribokinase-like"/>
</dbReference>
<dbReference type="PANTHER" id="PTHR20858">
    <property type="entry name" value="PHOSPHOMETHYLPYRIMIDINE KINASE"/>
    <property type="match status" value="1"/>
</dbReference>
<dbReference type="EMBL" id="MKIP01000059">
    <property type="protein sequence ID" value="OLP58009.1"/>
    <property type="molecule type" value="Genomic_DNA"/>
</dbReference>
<feature type="domain" description="Pyridoxamine kinase/Phosphomethylpyrimidine kinase" evidence="3">
    <location>
        <begin position="191"/>
        <end position="277"/>
    </location>
</feature>
<evidence type="ECO:0000256" key="1">
    <source>
        <dbReference type="ARBA" id="ARBA00004948"/>
    </source>
</evidence>
<dbReference type="PANTHER" id="PTHR20858:SF17">
    <property type="entry name" value="HYDROXYMETHYLPYRIMIDINE_PHOSPHOMETHYLPYRIMIDINE KINASE THI20-RELATED"/>
    <property type="match status" value="1"/>
</dbReference>
<dbReference type="Gene3D" id="3.40.1190.20">
    <property type="match status" value="1"/>
</dbReference>
<dbReference type="GO" id="GO:0009228">
    <property type="term" value="P:thiamine biosynthetic process"/>
    <property type="evidence" value="ECO:0007669"/>
    <property type="project" value="InterPro"/>
</dbReference>
<evidence type="ECO:0000256" key="2">
    <source>
        <dbReference type="ARBA" id="ARBA00012135"/>
    </source>
</evidence>
<dbReference type="GO" id="GO:0008902">
    <property type="term" value="F:hydroxymethylpyrimidine kinase activity"/>
    <property type="evidence" value="ECO:0007669"/>
    <property type="project" value="UniProtKB-EC"/>
</dbReference>
<dbReference type="Pfam" id="PF08543">
    <property type="entry name" value="Phos_pyr_kin"/>
    <property type="match status" value="2"/>
</dbReference>
<gene>
    <name evidence="4" type="ORF">BJF93_13245</name>
</gene>
<comment type="pathway">
    <text evidence="1">Cofactor biosynthesis; thiamine diphosphate biosynthesis.</text>
</comment>
<proteinExistence type="predicted"/>